<accession>A0ABR7RP64</accession>
<feature type="non-terminal residue" evidence="2">
    <location>
        <position position="84"/>
    </location>
</feature>
<name>A0ABR7RP64_9PROT</name>
<evidence type="ECO:0000313" key="2">
    <source>
        <dbReference type="EMBL" id="MBC9208126.1"/>
    </source>
</evidence>
<evidence type="ECO:0000313" key="3">
    <source>
        <dbReference type="Proteomes" id="UP000626026"/>
    </source>
</evidence>
<proteinExistence type="predicted"/>
<dbReference type="EMBL" id="JACTVA010000027">
    <property type="protein sequence ID" value="MBC9208126.1"/>
    <property type="molecule type" value="Genomic_DNA"/>
</dbReference>
<sequence length="84" mass="8555">MLHAILVALLLWTMPQKQLGEPAGPSTEVPVVFETSGAAPSLPDPQPMESAPGDPDPAPPLPEMPDAPPTPGPPGPTPAPMPLP</sequence>
<keyword evidence="3" id="KW-1185">Reference proteome</keyword>
<feature type="region of interest" description="Disordered" evidence="1">
    <location>
        <begin position="18"/>
        <end position="84"/>
    </location>
</feature>
<gene>
    <name evidence="2" type="ORF">IBL26_14880</name>
</gene>
<evidence type="ECO:0000256" key="1">
    <source>
        <dbReference type="SAM" id="MobiDB-lite"/>
    </source>
</evidence>
<feature type="compositionally biased region" description="Pro residues" evidence="1">
    <location>
        <begin position="54"/>
        <end position="84"/>
    </location>
</feature>
<organism evidence="2 3">
    <name type="scientific">Teichococcus aerophilus</name>
    <dbReference type="NCBI Taxonomy" id="1224513"/>
    <lineage>
        <taxon>Bacteria</taxon>
        <taxon>Pseudomonadati</taxon>
        <taxon>Pseudomonadota</taxon>
        <taxon>Alphaproteobacteria</taxon>
        <taxon>Acetobacterales</taxon>
        <taxon>Roseomonadaceae</taxon>
        <taxon>Roseomonas</taxon>
    </lineage>
</organism>
<dbReference type="Proteomes" id="UP000626026">
    <property type="component" value="Unassembled WGS sequence"/>
</dbReference>
<reference evidence="2 3" key="1">
    <citation type="journal article" date="2013" name="Int. J. Syst. Evol. Microbiol.">
        <title>Roseomonas aerophila sp. nov., isolated from air.</title>
        <authorList>
            <person name="Kim S.J."/>
            <person name="Weon H.Y."/>
            <person name="Ahn J.H."/>
            <person name="Hong S.B."/>
            <person name="Seok S.J."/>
            <person name="Whang K.S."/>
            <person name="Kwon S.W."/>
        </authorList>
    </citation>
    <scope>NUCLEOTIDE SEQUENCE [LARGE SCALE GENOMIC DNA]</scope>
    <source>
        <strain evidence="2 3">NBRC 108923</strain>
    </source>
</reference>
<protein>
    <submittedName>
        <fullName evidence="2">Energy transducer TonB</fullName>
    </submittedName>
</protein>
<comment type="caution">
    <text evidence="2">The sequence shown here is derived from an EMBL/GenBank/DDBJ whole genome shotgun (WGS) entry which is preliminary data.</text>
</comment>